<gene>
    <name evidence="2" type="ORF">BBD41_20710</name>
</gene>
<dbReference type="Pfam" id="PF06445">
    <property type="entry name" value="GyrI-like"/>
    <property type="match status" value="1"/>
</dbReference>
<dbReference type="InterPro" id="IPR011256">
    <property type="entry name" value="Reg_factor_effector_dom_sf"/>
</dbReference>
<name>A0A1B2E4G1_9BACL</name>
<dbReference type="InterPro" id="IPR010499">
    <property type="entry name" value="AraC_E-bd"/>
</dbReference>
<evidence type="ECO:0000259" key="1">
    <source>
        <dbReference type="SMART" id="SM00871"/>
    </source>
</evidence>
<dbReference type="Gene3D" id="3.20.80.10">
    <property type="entry name" value="Regulatory factor, effector binding domain"/>
    <property type="match status" value="1"/>
</dbReference>
<protein>
    <submittedName>
        <fullName evidence="2">Transcriptional regulator</fullName>
    </submittedName>
</protein>
<feature type="domain" description="AraC effector-binding" evidence="1">
    <location>
        <begin position="7"/>
        <end position="162"/>
    </location>
</feature>
<accession>A0A1B2E4G1</accession>
<proteinExistence type="predicted"/>
<dbReference type="SUPFAM" id="SSF55136">
    <property type="entry name" value="Probable bacterial effector-binding domain"/>
    <property type="match status" value="1"/>
</dbReference>
<dbReference type="EMBL" id="CP016809">
    <property type="protein sequence ID" value="ANY74787.1"/>
    <property type="molecule type" value="Genomic_DNA"/>
</dbReference>
<dbReference type="AlphaFoldDB" id="A0A1B2E4G1"/>
<dbReference type="SMART" id="SM00871">
    <property type="entry name" value="AraC_E_bind"/>
    <property type="match status" value="1"/>
</dbReference>
<organism evidence="2">
    <name type="scientific">Paenibacillus ihbetae</name>
    <dbReference type="NCBI Taxonomy" id="1870820"/>
    <lineage>
        <taxon>Bacteria</taxon>
        <taxon>Bacillati</taxon>
        <taxon>Bacillota</taxon>
        <taxon>Bacilli</taxon>
        <taxon>Bacillales</taxon>
        <taxon>Paenibacillaceae</taxon>
        <taxon>Paenibacillus</taxon>
    </lineage>
</organism>
<dbReference type="InterPro" id="IPR029442">
    <property type="entry name" value="GyrI-like"/>
</dbReference>
<sequence length="163" mass="18328">MSAQQRNDASLTTKEAFQAVGLKWEGTFAEAAAGGIRAVHRQLKERLEEIPHAIHKDTMLGLSYHAFPGGEGFIHYAVVEVEKLGKVPDGMVTVSVPTLTYAACQHSKEQAIEASYTNIYSWIKEQGYKEYSPDHLTHFEKYPMSQDPYDDHPEFVIMIPVET</sequence>
<evidence type="ECO:0000313" key="2">
    <source>
        <dbReference type="EMBL" id="ANY74787.1"/>
    </source>
</evidence>
<dbReference type="RefSeq" id="WP_099478617.1">
    <property type="nucleotide sequence ID" value="NZ_CP016809.1"/>
</dbReference>
<dbReference type="KEGG" id="pib:BBD41_20710"/>
<reference evidence="2" key="1">
    <citation type="submission" date="2016-08" db="EMBL/GenBank/DDBJ databases">
        <title>Complete Genome Seqeunce of Paenibacillus sp. nov. IHBB 9852 from high altitute lake of Indian trans-Himalayas.</title>
        <authorList>
            <person name="Kiran S."/>
            <person name="Swarnkar M.K."/>
            <person name="Rana A."/>
            <person name="Tewari R."/>
            <person name="Gulati A."/>
        </authorList>
    </citation>
    <scope>NUCLEOTIDE SEQUENCE [LARGE SCALE GENOMIC DNA]</scope>
    <source>
        <strain evidence="2">IHBB 9852</strain>
    </source>
</reference>